<proteinExistence type="predicted"/>
<comment type="caution">
    <text evidence="4">The sequence shown here is derived from an EMBL/GenBank/DDBJ whole genome shotgun (WGS) entry which is preliminary data.</text>
</comment>
<accession>A0A2T6C6G1</accession>
<evidence type="ECO:0000313" key="5">
    <source>
        <dbReference type="Proteomes" id="UP000244090"/>
    </source>
</evidence>
<dbReference type="PANTHER" id="PTHR43861:SF1">
    <property type="entry name" value="TRANS-ACONITATE 2-METHYLTRANSFERASE"/>
    <property type="match status" value="1"/>
</dbReference>
<dbReference type="Gene3D" id="3.40.50.150">
    <property type="entry name" value="Vaccinia Virus protein VP39"/>
    <property type="match status" value="1"/>
</dbReference>
<dbReference type="PANTHER" id="PTHR43861">
    <property type="entry name" value="TRANS-ACONITATE 2-METHYLTRANSFERASE-RELATED"/>
    <property type="match status" value="1"/>
</dbReference>
<keyword evidence="2 4" id="KW-0808">Transferase</keyword>
<dbReference type="OrthoDB" id="529208at2"/>
<dbReference type="EMBL" id="QBKT01000001">
    <property type="protein sequence ID" value="PTX63885.1"/>
    <property type="molecule type" value="Genomic_DNA"/>
</dbReference>
<evidence type="ECO:0000256" key="1">
    <source>
        <dbReference type="ARBA" id="ARBA00022603"/>
    </source>
</evidence>
<dbReference type="GO" id="GO:0008168">
    <property type="term" value="F:methyltransferase activity"/>
    <property type="evidence" value="ECO:0007669"/>
    <property type="project" value="UniProtKB-KW"/>
</dbReference>
<evidence type="ECO:0000259" key="3">
    <source>
        <dbReference type="Pfam" id="PF13649"/>
    </source>
</evidence>
<dbReference type="AlphaFoldDB" id="A0A2T6C6G1"/>
<dbReference type="CDD" id="cd02440">
    <property type="entry name" value="AdoMet_MTases"/>
    <property type="match status" value="1"/>
</dbReference>
<dbReference type="Pfam" id="PF13649">
    <property type="entry name" value="Methyltransf_25"/>
    <property type="match status" value="1"/>
</dbReference>
<dbReference type="RefSeq" id="WP_108113247.1">
    <property type="nucleotide sequence ID" value="NZ_QBKT01000001.1"/>
</dbReference>
<protein>
    <submittedName>
        <fullName evidence="4">Methyltransferase family protein</fullName>
    </submittedName>
</protein>
<organism evidence="4 5">
    <name type="scientific">Kordia periserrulae</name>
    <dbReference type="NCBI Taxonomy" id="701523"/>
    <lineage>
        <taxon>Bacteria</taxon>
        <taxon>Pseudomonadati</taxon>
        <taxon>Bacteroidota</taxon>
        <taxon>Flavobacteriia</taxon>
        <taxon>Flavobacteriales</taxon>
        <taxon>Flavobacteriaceae</taxon>
        <taxon>Kordia</taxon>
    </lineage>
</organism>
<dbReference type="SUPFAM" id="SSF53335">
    <property type="entry name" value="S-adenosyl-L-methionine-dependent methyltransferases"/>
    <property type="match status" value="1"/>
</dbReference>
<gene>
    <name evidence="4" type="ORF">C8N46_101494</name>
</gene>
<name>A0A2T6C6G1_9FLAO</name>
<keyword evidence="1 4" id="KW-0489">Methyltransferase</keyword>
<reference evidence="4 5" key="1">
    <citation type="submission" date="2018-04" db="EMBL/GenBank/DDBJ databases">
        <title>Genomic Encyclopedia of Archaeal and Bacterial Type Strains, Phase II (KMG-II): from individual species to whole genera.</title>
        <authorList>
            <person name="Goeker M."/>
        </authorList>
    </citation>
    <scope>NUCLEOTIDE SEQUENCE [LARGE SCALE GENOMIC DNA]</scope>
    <source>
        <strain evidence="4 5">DSM 25731</strain>
    </source>
</reference>
<evidence type="ECO:0000313" key="4">
    <source>
        <dbReference type="EMBL" id="PTX63885.1"/>
    </source>
</evidence>
<feature type="domain" description="Methyltransferase" evidence="3">
    <location>
        <begin position="45"/>
        <end position="140"/>
    </location>
</feature>
<dbReference type="GO" id="GO:0032259">
    <property type="term" value="P:methylation"/>
    <property type="evidence" value="ECO:0007669"/>
    <property type="project" value="UniProtKB-KW"/>
</dbReference>
<keyword evidence="5" id="KW-1185">Reference proteome</keyword>
<sequence>MHSDFDVAAAQYDAIFTYSNIGKAQRKLVFKYINPIIKQDKKLSILELNCGTGADAIEFAKLGHDVIATDISSGMIEVANAKPHPENVQFQVQDINTITKDTFHKQFDVIFSDFGGINCLSHEQLQTFFKNAADLLLPNGTLAIVLMPKNCLWERFYFTLKGDRKKATRRNTTKSIVANVDGVGVDTWYYNPKDISAAANNYFNTKKIKPIGVTIPPSYLEQSFVAKFPMLNIFKGIDSIVTASSLAKYADHFLIVLEKRS</sequence>
<dbReference type="InterPro" id="IPR041698">
    <property type="entry name" value="Methyltransf_25"/>
</dbReference>
<dbReference type="InterPro" id="IPR029063">
    <property type="entry name" value="SAM-dependent_MTases_sf"/>
</dbReference>
<evidence type="ECO:0000256" key="2">
    <source>
        <dbReference type="ARBA" id="ARBA00022679"/>
    </source>
</evidence>
<dbReference type="Proteomes" id="UP000244090">
    <property type="component" value="Unassembled WGS sequence"/>
</dbReference>